<evidence type="ECO:0000313" key="5">
    <source>
        <dbReference type="EMBL" id="TYH95608.1"/>
    </source>
</evidence>
<evidence type="ECO:0008006" key="7">
    <source>
        <dbReference type="Google" id="ProtNLM"/>
    </source>
</evidence>
<gene>
    <name evidence="5" type="ORF">ES332_A12G118000v1</name>
</gene>
<evidence type="ECO:0000313" key="6">
    <source>
        <dbReference type="Proteomes" id="UP000322667"/>
    </source>
</evidence>
<dbReference type="PANTHER" id="PTHR31374">
    <property type="entry name" value="AUXIN-INDUCED PROTEIN-LIKE-RELATED"/>
    <property type="match status" value="1"/>
</dbReference>
<evidence type="ECO:0000256" key="3">
    <source>
        <dbReference type="ARBA" id="ARBA00022604"/>
    </source>
</evidence>
<dbReference type="AlphaFoldDB" id="A0A5D2MWF2"/>
<evidence type="ECO:0000256" key="4">
    <source>
        <dbReference type="SAM" id="MobiDB-lite"/>
    </source>
</evidence>
<evidence type="ECO:0000256" key="2">
    <source>
        <dbReference type="ARBA" id="ARBA00022473"/>
    </source>
</evidence>
<proteinExistence type="inferred from homology"/>
<dbReference type="InterPro" id="IPR003676">
    <property type="entry name" value="SAUR_fam"/>
</dbReference>
<dbReference type="PANTHER" id="PTHR31374:SF304">
    <property type="entry name" value="OS04G0537100 PROTEIN"/>
    <property type="match status" value="1"/>
</dbReference>
<name>A0A5D2MWF2_GOSTO</name>
<organism evidence="5 6">
    <name type="scientific">Gossypium tomentosum</name>
    <name type="common">Hawaiian cotton</name>
    <name type="synonym">Gossypium sandvicense</name>
    <dbReference type="NCBI Taxonomy" id="34277"/>
    <lineage>
        <taxon>Eukaryota</taxon>
        <taxon>Viridiplantae</taxon>
        <taxon>Streptophyta</taxon>
        <taxon>Embryophyta</taxon>
        <taxon>Tracheophyta</taxon>
        <taxon>Spermatophyta</taxon>
        <taxon>Magnoliopsida</taxon>
        <taxon>eudicotyledons</taxon>
        <taxon>Gunneridae</taxon>
        <taxon>Pentapetalae</taxon>
        <taxon>rosids</taxon>
        <taxon>malvids</taxon>
        <taxon>Malvales</taxon>
        <taxon>Malvaceae</taxon>
        <taxon>Malvoideae</taxon>
        <taxon>Gossypium</taxon>
    </lineage>
</organism>
<protein>
    <recommendedName>
        <fullName evidence="7">Auxin-responsive protein</fullName>
    </recommendedName>
</protein>
<sequence length="179" mass="20150">MRKIRGFKIGKRVIRFSKWVIGKARRKPYGYRRLKQGGLFSKSNSLSKFINWGRRLKNAAKSICSVKLGSGYGPIEEKPIEVPKGHLAVYVGRRNGGDFHRVLVPVIYFNHPLFGELLREVEKEYGFCHQGGIIPVGSRNLRRFRPGSPPEPSEGKSLGSVTIERLPPPTLVVVNVVDN</sequence>
<feature type="region of interest" description="Disordered" evidence="4">
    <location>
        <begin position="140"/>
        <end position="162"/>
    </location>
</feature>
<keyword evidence="6" id="KW-1185">Reference proteome</keyword>
<reference evidence="5 6" key="1">
    <citation type="submission" date="2019-07" db="EMBL/GenBank/DDBJ databases">
        <title>WGS assembly of Gossypium tomentosum.</title>
        <authorList>
            <person name="Chen Z.J."/>
            <person name="Sreedasyam A."/>
            <person name="Ando A."/>
            <person name="Song Q."/>
            <person name="De L."/>
            <person name="Hulse-Kemp A."/>
            <person name="Ding M."/>
            <person name="Ye W."/>
            <person name="Kirkbride R."/>
            <person name="Jenkins J."/>
            <person name="Plott C."/>
            <person name="Lovell J."/>
            <person name="Lin Y.-M."/>
            <person name="Vaughn R."/>
            <person name="Liu B."/>
            <person name="Li W."/>
            <person name="Simpson S."/>
            <person name="Scheffler B."/>
            <person name="Saski C."/>
            <person name="Grover C."/>
            <person name="Hu G."/>
            <person name="Conover J."/>
            <person name="Carlson J."/>
            <person name="Shu S."/>
            <person name="Boston L."/>
            <person name="Williams M."/>
            <person name="Peterson D."/>
            <person name="Mcgee K."/>
            <person name="Jones D."/>
            <person name="Wendel J."/>
            <person name="Stelly D."/>
            <person name="Grimwood J."/>
            <person name="Schmutz J."/>
        </authorList>
    </citation>
    <scope>NUCLEOTIDE SEQUENCE [LARGE SCALE GENOMIC DNA]</scope>
    <source>
        <strain evidence="5">7179.01</strain>
    </source>
</reference>
<comment type="similarity">
    <text evidence="1">Belongs to the ARG7 family.</text>
</comment>
<keyword evidence="3" id="KW-0341">Growth regulation</keyword>
<dbReference type="Proteomes" id="UP000322667">
    <property type="component" value="Chromosome A12"/>
</dbReference>
<keyword evidence="2" id="KW-0217">Developmental protein</keyword>
<dbReference type="GO" id="GO:0009733">
    <property type="term" value="P:response to auxin"/>
    <property type="evidence" value="ECO:0007669"/>
    <property type="project" value="InterPro"/>
</dbReference>
<accession>A0A5D2MWF2</accession>
<dbReference type="EMBL" id="CM017621">
    <property type="protein sequence ID" value="TYH95608.1"/>
    <property type="molecule type" value="Genomic_DNA"/>
</dbReference>
<dbReference type="Pfam" id="PF02519">
    <property type="entry name" value="Auxin_inducible"/>
    <property type="match status" value="1"/>
</dbReference>
<evidence type="ECO:0000256" key="1">
    <source>
        <dbReference type="ARBA" id="ARBA00006974"/>
    </source>
</evidence>